<dbReference type="SUPFAM" id="SSF47459">
    <property type="entry name" value="HLH, helix-loop-helix DNA-binding domain"/>
    <property type="match status" value="1"/>
</dbReference>
<feature type="coiled-coil region" evidence="11">
    <location>
        <begin position="208"/>
        <end position="249"/>
    </location>
</feature>
<dbReference type="InterPro" id="IPR036638">
    <property type="entry name" value="HLH_DNA-bd_sf"/>
</dbReference>
<dbReference type="PANTHER" id="PTHR11969:SF99">
    <property type="entry name" value="MAX-BINDING PROTEIN MNT"/>
    <property type="match status" value="1"/>
</dbReference>
<dbReference type="AlphaFoldDB" id="N6TS95"/>
<proteinExistence type="predicted"/>
<keyword evidence="6" id="KW-0539">Nucleus</keyword>
<evidence type="ECO:0000313" key="14">
    <source>
        <dbReference type="EMBL" id="ENN72105.1"/>
    </source>
</evidence>
<dbReference type="HOGENOM" id="CLU_604491_0_0_1"/>
<dbReference type="GO" id="GO:0046983">
    <property type="term" value="F:protein dimerization activity"/>
    <property type="evidence" value="ECO:0007669"/>
    <property type="project" value="InterPro"/>
</dbReference>
<dbReference type="GO" id="GO:0000981">
    <property type="term" value="F:DNA-binding transcription factor activity, RNA polymerase II-specific"/>
    <property type="evidence" value="ECO:0007669"/>
    <property type="project" value="TreeGrafter"/>
</dbReference>
<dbReference type="PANTHER" id="PTHR11969">
    <property type="entry name" value="MAX DIMERIZATION, MAD"/>
    <property type="match status" value="1"/>
</dbReference>
<evidence type="ECO:0000256" key="2">
    <source>
        <dbReference type="ARBA" id="ARBA00022491"/>
    </source>
</evidence>
<dbReference type="PROSITE" id="PS50888">
    <property type="entry name" value="BHLH"/>
    <property type="match status" value="1"/>
</dbReference>
<dbReference type="OrthoDB" id="5981879at2759"/>
<dbReference type="SMART" id="SM00353">
    <property type="entry name" value="HLH"/>
    <property type="match status" value="1"/>
</dbReference>
<organism evidence="14">
    <name type="scientific">Dendroctonus ponderosae</name>
    <name type="common">Mountain pine beetle</name>
    <dbReference type="NCBI Taxonomy" id="77166"/>
    <lineage>
        <taxon>Eukaryota</taxon>
        <taxon>Metazoa</taxon>
        <taxon>Ecdysozoa</taxon>
        <taxon>Arthropoda</taxon>
        <taxon>Hexapoda</taxon>
        <taxon>Insecta</taxon>
        <taxon>Pterygota</taxon>
        <taxon>Neoptera</taxon>
        <taxon>Endopterygota</taxon>
        <taxon>Coleoptera</taxon>
        <taxon>Polyphaga</taxon>
        <taxon>Cucujiformia</taxon>
        <taxon>Curculionidae</taxon>
        <taxon>Scolytinae</taxon>
        <taxon>Dendroctonus</taxon>
    </lineage>
</organism>
<comment type="subunit">
    <text evidence="8">Efficient DNA binding requires dimerization with another bHLH protein. Binds DNA as a homodimer or a heterodimer with MAX.</text>
</comment>
<evidence type="ECO:0000313" key="16">
    <source>
        <dbReference type="Proteomes" id="UP000019118"/>
    </source>
</evidence>
<evidence type="ECO:0000256" key="6">
    <source>
        <dbReference type="ARBA" id="ARBA00023242"/>
    </source>
</evidence>
<dbReference type="GO" id="GO:0000978">
    <property type="term" value="F:RNA polymerase II cis-regulatory region sequence-specific DNA binding"/>
    <property type="evidence" value="ECO:0007669"/>
    <property type="project" value="TreeGrafter"/>
</dbReference>
<evidence type="ECO:0000256" key="1">
    <source>
        <dbReference type="ARBA" id="ARBA00004123"/>
    </source>
</evidence>
<sequence>MSLNTLLEAAKYLELQEQRKIRATQDTALATPRAPPPIATAAPSPVHTVTTQAFEVQSCAPNVQQQPPPAAQTVVISSSNISSTLLQRIHSPITYASVSPTVVGAQPASTSIRKEQDGHISSTTMTQSQRRAMQNSFDIMNPLVIDEAAPTEQKKYKQPPMVFRSGTREVHNKLEKCRRAHLKECFDALKKQLPNNGEEKKTSNLSILHSALKYIQALKRREAELEQELEQLARQKMNNQQRLAALKKECHLDHLDFSNLMPEIPSSTSSLSLSEAANSPSASTSSMSPNAFSPSFASAPESFCDDVGNDVTIPTPGSVASGVSSSGLLAEVSATSVINQPTSVIAAAHGDSKLSIPILGKPIASKEVAPASGISVLPMTGYPVNQGLVLQKVAIVPHKGLSELTPLVSTHFITTPQQLNGINGQISGKVVPLTQYIVKPMVVVSSANQRPSS</sequence>
<evidence type="ECO:0000256" key="10">
    <source>
        <dbReference type="ARBA" id="ARBA00083368"/>
    </source>
</evidence>
<keyword evidence="4" id="KW-0238">DNA-binding</keyword>
<evidence type="ECO:0000259" key="13">
    <source>
        <dbReference type="PROSITE" id="PS50888"/>
    </source>
</evidence>
<keyword evidence="11" id="KW-0175">Coiled coil</keyword>
<evidence type="ECO:0000256" key="3">
    <source>
        <dbReference type="ARBA" id="ARBA00023015"/>
    </source>
</evidence>
<evidence type="ECO:0000256" key="5">
    <source>
        <dbReference type="ARBA" id="ARBA00023163"/>
    </source>
</evidence>
<keyword evidence="5" id="KW-0804">Transcription</keyword>
<dbReference type="Proteomes" id="UP000019118">
    <property type="component" value="Unassembled WGS sequence"/>
</dbReference>
<dbReference type="Gene3D" id="4.10.280.10">
    <property type="entry name" value="Helix-loop-helix DNA-binding domain"/>
    <property type="match status" value="1"/>
</dbReference>
<keyword evidence="2" id="KW-0678">Repressor</keyword>
<gene>
    <name evidence="15" type="primary">109543468</name>
    <name evidence="14" type="ORF">YQE_11244</name>
</gene>
<dbReference type="Pfam" id="PF00010">
    <property type="entry name" value="HLH"/>
    <property type="match status" value="1"/>
</dbReference>
<dbReference type="KEGG" id="dpa:109543468"/>
<keyword evidence="16" id="KW-1185">Reference proteome</keyword>
<dbReference type="InterPro" id="IPR011598">
    <property type="entry name" value="bHLH_dom"/>
</dbReference>
<comment type="function">
    <text evidence="7">Binds DNA as a heterodimer with MAX and represses transcription. Binds to the canonical E box sequence 5'-CACGTG-3' and, with higher affinity, to 5'-CACGCG-3'.</text>
</comment>
<evidence type="ECO:0000256" key="7">
    <source>
        <dbReference type="ARBA" id="ARBA00057176"/>
    </source>
</evidence>
<comment type="subcellular location">
    <subcellularLocation>
        <location evidence="1">Nucleus</location>
    </subcellularLocation>
</comment>
<evidence type="ECO:0000256" key="8">
    <source>
        <dbReference type="ARBA" id="ARBA00062701"/>
    </source>
</evidence>
<evidence type="ECO:0000256" key="12">
    <source>
        <dbReference type="SAM" id="MobiDB-lite"/>
    </source>
</evidence>
<dbReference type="EMBL" id="KB741240">
    <property type="protein sequence ID" value="ENN72105.1"/>
    <property type="molecule type" value="Genomic_DNA"/>
</dbReference>
<feature type="region of interest" description="Disordered" evidence="12">
    <location>
        <begin position="268"/>
        <end position="291"/>
    </location>
</feature>
<feature type="non-terminal residue" evidence="14">
    <location>
        <position position="1"/>
    </location>
</feature>
<accession>N6TS95</accession>
<evidence type="ECO:0000313" key="15">
    <source>
        <dbReference type="EnsemblMetazoa" id="XP_019768761.1"/>
    </source>
</evidence>
<name>N6TS95_DENPD</name>
<keyword evidence="3" id="KW-0805">Transcription regulation</keyword>
<protein>
    <recommendedName>
        <fullName evidence="9">Max-binding protein MNT</fullName>
    </recommendedName>
    <alternativeName>
        <fullName evidence="10">Myc antagonist MNT</fullName>
    </alternativeName>
</protein>
<feature type="domain" description="BHLH" evidence="13">
    <location>
        <begin position="166"/>
        <end position="218"/>
    </location>
</feature>
<dbReference type="GO" id="GO:0005634">
    <property type="term" value="C:nucleus"/>
    <property type="evidence" value="ECO:0007669"/>
    <property type="project" value="UniProtKB-SubCell"/>
</dbReference>
<reference evidence="15" key="2">
    <citation type="submission" date="2024-08" db="UniProtKB">
        <authorList>
            <consortium name="EnsemblMetazoa"/>
        </authorList>
    </citation>
    <scope>IDENTIFICATION</scope>
</reference>
<dbReference type="FunFam" id="4.10.280.10:FF:000034">
    <property type="entry name" value="MAX network transcriptional repressor"/>
    <property type="match status" value="1"/>
</dbReference>
<evidence type="ECO:0000256" key="9">
    <source>
        <dbReference type="ARBA" id="ARBA00070444"/>
    </source>
</evidence>
<evidence type="ECO:0000256" key="4">
    <source>
        <dbReference type="ARBA" id="ARBA00023125"/>
    </source>
</evidence>
<reference evidence="14 16" key="1">
    <citation type="journal article" date="2013" name="Genome Biol.">
        <title>Draft genome of the mountain pine beetle, Dendroctonus ponderosae Hopkins, a major forest pest.</title>
        <authorList>
            <person name="Keeling C.I."/>
            <person name="Yuen M.M."/>
            <person name="Liao N.Y."/>
            <person name="Docking T.R."/>
            <person name="Chan S.K."/>
            <person name="Taylor G.A."/>
            <person name="Palmquist D.L."/>
            <person name="Jackman S.D."/>
            <person name="Nguyen A."/>
            <person name="Li M."/>
            <person name="Henderson H."/>
            <person name="Janes J.K."/>
            <person name="Zhao Y."/>
            <person name="Pandoh P."/>
            <person name="Moore R."/>
            <person name="Sperling F.A."/>
            <person name="Huber D.P."/>
            <person name="Birol I."/>
            <person name="Jones S.J."/>
            <person name="Bohlmann J."/>
        </authorList>
    </citation>
    <scope>NUCLEOTIDE SEQUENCE</scope>
</reference>
<dbReference type="EnsemblMetazoa" id="XM_019913202.1">
    <property type="protein sequence ID" value="XP_019768761.1"/>
    <property type="gene ID" value="LOC109543468"/>
</dbReference>
<evidence type="ECO:0000256" key="11">
    <source>
        <dbReference type="SAM" id="Coils"/>
    </source>
</evidence>